<reference evidence="11 12" key="1">
    <citation type="submission" date="2018-06" db="EMBL/GenBank/DDBJ databases">
        <title>Genomic Encyclopedia of Type Strains, Phase III (KMG-III): the genomes of soil and plant-associated and newly described type strains.</title>
        <authorList>
            <person name="Whitman W."/>
        </authorList>
    </citation>
    <scope>NUCLEOTIDE SEQUENCE [LARGE SCALE GENOMIC DNA]</scope>
    <source>
        <strain evidence="11 12">CECT 7377</strain>
    </source>
</reference>
<dbReference type="Pfam" id="PF04290">
    <property type="entry name" value="DctQ"/>
    <property type="match status" value="1"/>
</dbReference>
<dbReference type="Proteomes" id="UP000252792">
    <property type="component" value="Unassembled WGS sequence"/>
</dbReference>
<evidence type="ECO:0000256" key="3">
    <source>
        <dbReference type="ARBA" id="ARBA00022475"/>
    </source>
</evidence>
<comment type="subunit">
    <text evidence="9">The complex comprises the extracytoplasmic solute receptor protein and the two transmembrane proteins.</text>
</comment>
<dbReference type="GO" id="GO:0022857">
    <property type="term" value="F:transmembrane transporter activity"/>
    <property type="evidence" value="ECO:0007669"/>
    <property type="project" value="UniProtKB-UniRule"/>
</dbReference>
<keyword evidence="4 9" id="KW-0997">Cell inner membrane</keyword>
<proteinExistence type="inferred from homology"/>
<evidence type="ECO:0000256" key="8">
    <source>
        <dbReference type="ARBA" id="ARBA00038436"/>
    </source>
</evidence>
<feature type="transmembrane region" description="Helical" evidence="9">
    <location>
        <begin position="12"/>
        <end position="35"/>
    </location>
</feature>
<feature type="transmembrane region" description="Helical" evidence="9">
    <location>
        <begin position="47"/>
        <end position="65"/>
    </location>
</feature>
<sequence>MEKITKIFEKTIEYLMALSLAVMFLAVFVNVLLRYLFSSGFAESEELSRLLFVWLIFLGATLAVGKNAHIGFDLVQSKLPETLRSICFFFSRMLMLYGLYLFLLGSWSQYQIGWNITSTVIKYPLAYMYATGLFASVGMGFYLLRDLVQELNAIRTRLAPNKYNQASKECKGSNL</sequence>
<dbReference type="GO" id="GO:0005886">
    <property type="term" value="C:plasma membrane"/>
    <property type="evidence" value="ECO:0007669"/>
    <property type="project" value="UniProtKB-SubCell"/>
</dbReference>
<feature type="transmembrane region" description="Helical" evidence="9">
    <location>
        <begin position="125"/>
        <end position="144"/>
    </location>
</feature>
<protein>
    <recommendedName>
        <fullName evidence="9">TRAP transporter small permease protein</fullName>
    </recommendedName>
</protein>
<keyword evidence="3" id="KW-1003">Cell membrane</keyword>
<evidence type="ECO:0000256" key="2">
    <source>
        <dbReference type="ARBA" id="ARBA00022448"/>
    </source>
</evidence>
<name>A0A366JDM1_9GAMM</name>
<dbReference type="EMBL" id="QNSE01000002">
    <property type="protein sequence ID" value="RBP85072.1"/>
    <property type="molecule type" value="Genomic_DNA"/>
</dbReference>
<keyword evidence="7 9" id="KW-0472">Membrane</keyword>
<evidence type="ECO:0000259" key="10">
    <source>
        <dbReference type="Pfam" id="PF04290"/>
    </source>
</evidence>
<feature type="transmembrane region" description="Helical" evidence="9">
    <location>
        <begin position="86"/>
        <end position="105"/>
    </location>
</feature>
<comment type="subcellular location">
    <subcellularLocation>
        <location evidence="1 9">Cell inner membrane</location>
        <topology evidence="1 9">Multi-pass membrane protein</topology>
    </subcellularLocation>
</comment>
<dbReference type="PANTHER" id="PTHR35011">
    <property type="entry name" value="2,3-DIKETO-L-GULONATE TRAP TRANSPORTER SMALL PERMEASE PROTEIN YIAM"/>
    <property type="match status" value="1"/>
</dbReference>
<comment type="caution">
    <text evidence="11">The sequence shown here is derived from an EMBL/GenBank/DDBJ whole genome shotgun (WGS) entry which is preliminary data.</text>
</comment>
<dbReference type="AlphaFoldDB" id="A0A366JDM1"/>
<keyword evidence="2 9" id="KW-0813">Transport</keyword>
<evidence type="ECO:0000313" key="12">
    <source>
        <dbReference type="Proteomes" id="UP000252792"/>
    </source>
</evidence>
<gene>
    <name evidence="11" type="ORF">DFP80_10269</name>
</gene>
<dbReference type="GO" id="GO:0015740">
    <property type="term" value="P:C4-dicarboxylate transport"/>
    <property type="evidence" value="ECO:0007669"/>
    <property type="project" value="TreeGrafter"/>
</dbReference>
<keyword evidence="12" id="KW-1185">Reference proteome</keyword>
<dbReference type="InterPro" id="IPR055348">
    <property type="entry name" value="DctQ"/>
</dbReference>
<evidence type="ECO:0000313" key="11">
    <source>
        <dbReference type="EMBL" id="RBP85072.1"/>
    </source>
</evidence>
<dbReference type="OrthoDB" id="9791324at2"/>
<evidence type="ECO:0000256" key="9">
    <source>
        <dbReference type="RuleBase" id="RU369079"/>
    </source>
</evidence>
<dbReference type="InterPro" id="IPR007387">
    <property type="entry name" value="TRAP_DctQ"/>
</dbReference>
<evidence type="ECO:0000256" key="1">
    <source>
        <dbReference type="ARBA" id="ARBA00004429"/>
    </source>
</evidence>
<accession>A0A366JDM1</accession>
<keyword evidence="5 9" id="KW-0812">Transmembrane</keyword>
<dbReference type="RefSeq" id="WP_113915199.1">
    <property type="nucleotide sequence ID" value="NZ_QNSE01000002.1"/>
</dbReference>
<evidence type="ECO:0000256" key="6">
    <source>
        <dbReference type="ARBA" id="ARBA00022989"/>
    </source>
</evidence>
<evidence type="ECO:0000256" key="5">
    <source>
        <dbReference type="ARBA" id="ARBA00022692"/>
    </source>
</evidence>
<comment type="similarity">
    <text evidence="8 9">Belongs to the TRAP transporter small permease family.</text>
</comment>
<comment type="function">
    <text evidence="9">Part of the tripartite ATP-independent periplasmic (TRAP) transport system.</text>
</comment>
<dbReference type="PANTHER" id="PTHR35011:SF2">
    <property type="entry name" value="2,3-DIKETO-L-GULONATE TRAP TRANSPORTER SMALL PERMEASE PROTEIN YIAM"/>
    <property type="match status" value="1"/>
</dbReference>
<evidence type="ECO:0000256" key="7">
    <source>
        <dbReference type="ARBA" id="ARBA00023136"/>
    </source>
</evidence>
<feature type="domain" description="Tripartite ATP-independent periplasmic transporters DctQ component" evidence="10">
    <location>
        <begin position="23"/>
        <end position="151"/>
    </location>
</feature>
<organism evidence="11 12">
    <name type="scientific">Marinomonas rhizomae</name>
    <dbReference type="NCBI Taxonomy" id="491948"/>
    <lineage>
        <taxon>Bacteria</taxon>
        <taxon>Pseudomonadati</taxon>
        <taxon>Pseudomonadota</taxon>
        <taxon>Gammaproteobacteria</taxon>
        <taxon>Oceanospirillales</taxon>
        <taxon>Oceanospirillaceae</taxon>
        <taxon>Marinomonas</taxon>
    </lineage>
</organism>
<evidence type="ECO:0000256" key="4">
    <source>
        <dbReference type="ARBA" id="ARBA00022519"/>
    </source>
</evidence>
<keyword evidence="6 9" id="KW-1133">Transmembrane helix</keyword>